<evidence type="ECO:0000313" key="2">
    <source>
        <dbReference type="EMBL" id="TMV11745.1"/>
    </source>
</evidence>
<gene>
    <name evidence="2" type="ORF">FGK64_15900</name>
</gene>
<protein>
    <recommendedName>
        <fullName evidence="4">APC family permease</fullName>
    </recommendedName>
</protein>
<evidence type="ECO:0000256" key="1">
    <source>
        <dbReference type="SAM" id="Phobius"/>
    </source>
</evidence>
<comment type="caution">
    <text evidence="2">The sequence shown here is derived from an EMBL/GenBank/DDBJ whole genome shotgun (WGS) entry which is preliminary data.</text>
</comment>
<accession>A0ABY2X9A3</accession>
<feature type="transmembrane region" description="Helical" evidence="1">
    <location>
        <begin position="321"/>
        <end position="337"/>
    </location>
</feature>
<dbReference type="Proteomes" id="UP001191082">
    <property type="component" value="Unassembled WGS sequence"/>
</dbReference>
<keyword evidence="1" id="KW-1133">Transmembrane helix</keyword>
<evidence type="ECO:0008006" key="4">
    <source>
        <dbReference type="Google" id="ProtNLM"/>
    </source>
</evidence>
<feature type="transmembrane region" description="Helical" evidence="1">
    <location>
        <begin position="62"/>
        <end position="84"/>
    </location>
</feature>
<sequence length="392" mass="40962">MLNVAIVAVTLAVGAALCLPSLARATLWRATMTPLASIIGSGFLVLGPILTVSYGYYAPLVMAALCGVAWLFGGAIRANIAYLAEADPSGRRDRAVETLASWVLGSAYVISVAYYLNLFGAFGLRLTPWDGVGNARVLTTVMFAIILAVGWTRGFGALERMERLAVGLKLAIIGGLLFGLAVHFTDTAQQGALVWPAPHLSGWGALTLAFGLIVTVQGFETSRYLSSYDAGVRIASMRLAQGIAAAIYMVYLLLLAYAFDVGQGDLTETAIISMLQVVAPVLSILLVVAALSAQFSAALADTGGAGGLFTELTGGRIGPRQAYALLVAAGVSLTWVADVFEIISYASRAFALYYAVQAWLAGHRAGPGRARTGYRGLALLGLAMAIFGAPVE</sequence>
<feature type="transmembrane region" description="Helical" evidence="1">
    <location>
        <begin position="135"/>
        <end position="152"/>
    </location>
</feature>
<feature type="transmembrane region" description="Helical" evidence="1">
    <location>
        <begin position="271"/>
        <end position="300"/>
    </location>
</feature>
<organism evidence="2 3">
    <name type="scientific">Arenibacterium halophilum</name>
    <dbReference type="NCBI Taxonomy" id="2583821"/>
    <lineage>
        <taxon>Bacteria</taxon>
        <taxon>Pseudomonadati</taxon>
        <taxon>Pseudomonadota</taxon>
        <taxon>Alphaproteobacteria</taxon>
        <taxon>Rhodobacterales</taxon>
        <taxon>Paracoccaceae</taxon>
        <taxon>Arenibacterium</taxon>
    </lineage>
</organism>
<proteinExistence type="predicted"/>
<feature type="transmembrane region" description="Helical" evidence="1">
    <location>
        <begin position="200"/>
        <end position="219"/>
    </location>
</feature>
<dbReference type="Gene3D" id="1.20.1740.10">
    <property type="entry name" value="Amino acid/polyamine transporter I"/>
    <property type="match status" value="1"/>
</dbReference>
<feature type="transmembrane region" description="Helical" evidence="1">
    <location>
        <begin position="35"/>
        <end position="56"/>
    </location>
</feature>
<dbReference type="EMBL" id="VCPC01000003">
    <property type="protein sequence ID" value="TMV11745.1"/>
    <property type="molecule type" value="Genomic_DNA"/>
</dbReference>
<keyword evidence="1" id="KW-0812">Transmembrane</keyword>
<feature type="transmembrane region" description="Helical" evidence="1">
    <location>
        <begin position="96"/>
        <end position="115"/>
    </location>
</feature>
<evidence type="ECO:0000313" key="3">
    <source>
        <dbReference type="Proteomes" id="UP001191082"/>
    </source>
</evidence>
<reference evidence="2 3" key="1">
    <citation type="submission" date="2019-05" db="EMBL/GenBank/DDBJ databases">
        <title>Marivita sp. nov. isolated from sea sediment.</title>
        <authorList>
            <person name="Kim W."/>
        </authorList>
    </citation>
    <scope>NUCLEOTIDE SEQUENCE [LARGE SCALE GENOMIC DNA]</scope>
    <source>
        <strain evidence="2 3">CAU 1492</strain>
    </source>
</reference>
<keyword evidence="1" id="KW-0472">Membrane</keyword>
<name>A0ABY2X9A3_9RHOB</name>
<feature type="transmembrane region" description="Helical" evidence="1">
    <location>
        <begin position="239"/>
        <end position="259"/>
    </location>
</feature>
<feature type="transmembrane region" description="Helical" evidence="1">
    <location>
        <begin position="6"/>
        <end position="23"/>
    </location>
</feature>
<feature type="transmembrane region" description="Helical" evidence="1">
    <location>
        <begin position="373"/>
        <end position="391"/>
    </location>
</feature>
<keyword evidence="3" id="KW-1185">Reference proteome</keyword>
<feature type="transmembrane region" description="Helical" evidence="1">
    <location>
        <begin position="164"/>
        <end position="185"/>
    </location>
</feature>
<dbReference type="RefSeq" id="WP_138864807.1">
    <property type="nucleotide sequence ID" value="NZ_VCPC01000003.1"/>
</dbReference>